<dbReference type="RefSeq" id="WP_191594549.1">
    <property type="nucleotide sequence ID" value="NZ_JACYFC010000002.1"/>
</dbReference>
<dbReference type="InterPro" id="IPR023214">
    <property type="entry name" value="HAD_sf"/>
</dbReference>
<organism evidence="1 2">
    <name type="scientific">Marinomonas colpomeniae</name>
    <dbReference type="NCBI Taxonomy" id="2774408"/>
    <lineage>
        <taxon>Bacteria</taxon>
        <taxon>Pseudomonadati</taxon>
        <taxon>Pseudomonadota</taxon>
        <taxon>Gammaproteobacteria</taxon>
        <taxon>Oceanospirillales</taxon>
        <taxon>Oceanospirillaceae</taxon>
        <taxon>Marinomonas</taxon>
    </lineage>
</organism>
<reference evidence="1 2" key="1">
    <citation type="submission" date="2020-09" db="EMBL/GenBank/DDBJ databases">
        <title>Marinomonas sp. nov., isolated from the cysticercosis algae of Qingdao, China.</title>
        <authorList>
            <person name="Sun X."/>
        </authorList>
    </citation>
    <scope>NUCLEOTIDE SEQUENCE [LARGE SCALE GENOMIC DNA]</scope>
    <source>
        <strain evidence="1 2">SM2066</strain>
    </source>
</reference>
<dbReference type="Pfam" id="PF08282">
    <property type="entry name" value="Hydrolase_3"/>
    <property type="match status" value="1"/>
</dbReference>
<dbReference type="SUPFAM" id="SSF56784">
    <property type="entry name" value="HAD-like"/>
    <property type="match status" value="1"/>
</dbReference>
<protein>
    <submittedName>
        <fullName evidence="1">HAD family phosphatase</fullName>
    </submittedName>
</protein>
<evidence type="ECO:0000313" key="1">
    <source>
        <dbReference type="EMBL" id="MBD5771208.1"/>
    </source>
</evidence>
<dbReference type="EMBL" id="JACYFC010000002">
    <property type="protein sequence ID" value="MBD5771208.1"/>
    <property type="molecule type" value="Genomic_DNA"/>
</dbReference>
<name>A0ABR8NZ63_9GAMM</name>
<dbReference type="PANTHER" id="PTHR10000">
    <property type="entry name" value="PHOSPHOSERINE PHOSPHATASE"/>
    <property type="match status" value="1"/>
</dbReference>
<dbReference type="InterPro" id="IPR036412">
    <property type="entry name" value="HAD-like_sf"/>
</dbReference>
<dbReference type="Proteomes" id="UP000604161">
    <property type="component" value="Unassembled WGS sequence"/>
</dbReference>
<comment type="caution">
    <text evidence="1">The sequence shown here is derived from an EMBL/GenBank/DDBJ whole genome shotgun (WGS) entry which is preliminary data.</text>
</comment>
<accession>A0ABR8NZ63</accession>
<dbReference type="InterPro" id="IPR006379">
    <property type="entry name" value="HAD-SF_hydro_IIB"/>
</dbReference>
<keyword evidence="2" id="KW-1185">Reference proteome</keyword>
<dbReference type="Gene3D" id="3.90.1070.10">
    <property type="match status" value="1"/>
</dbReference>
<dbReference type="NCBIfam" id="TIGR01484">
    <property type="entry name" value="HAD-SF-IIB"/>
    <property type="match status" value="1"/>
</dbReference>
<dbReference type="PANTHER" id="PTHR10000:SF8">
    <property type="entry name" value="HAD SUPERFAMILY HYDROLASE-LIKE, TYPE 3"/>
    <property type="match status" value="1"/>
</dbReference>
<evidence type="ECO:0000313" key="2">
    <source>
        <dbReference type="Proteomes" id="UP000604161"/>
    </source>
</evidence>
<sequence length="255" mass="28078">MNNPTQLPANLTNTIKVVFTDVDDTLTLNGEIPLETIQALHNLKQANILVVPVTGASAGWCDCLLKTLPIKYIIGENGAFFMEQGDRGHTLLTYLKAPHQVQEDLETLKTLTKELNTLYPDISFTQDQNFRMTDVALDIGQAVKVDFSHAKAATEWLKEKGVNAKLSSIHINTWIGEHNKATGAMAWLKGQNIQVEDTIFIGDSTNDEAMFQTIPLSVGVANVEKFLPTLMYKPTYITSKNGGLGFVELANSLIT</sequence>
<proteinExistence type="predicted"/>
<dbReference type="Gene3D" id="3.40.50.1000">
    <property type="entry name" value="HAD superfamily/HAD-like"/>
    <property type="match status" value="1"/>
</dbReference>
<gene>
    <name evidence="1" type="ORF">IF202_09085</name>
</gene>